<evidence type="ECO:0000313" key="1">
    <source>
        <dbReference type="EMBL" id="GAA0436561.1"/>
    </source>
</evidence>
<sequence length="156" mass="17659">MFKKMLLFFIVAVVLYGCDNIEQSTSDQEKFSTFESALTNFNESAGKNLVFVNTTKGDNLLLAEDNGEFFYVGEVREENAQYISRKITSRLDISTGGGGVEVLLPEAEMNYYIAIKENSMIDSDKQSFFPFSDNKSFQVLSKKDGKTMIESYEKIK</sequence>
<dbReference type="Proteomes" id="UP001501459">
    <property type="component" value="Unassembled WGS sequence"/>
</dbReference>
<accession>A0ABP3J101</accession>
<keyword evidence="2" id="KW-1185">Reference proteome</keyword>
<organism evidence="1 2">
    <name type="scientific">Lentibacillus halophilus</name>
    <dbReference type="NCBI Taxonomy" id="295065"/>
    <lineage>
        <taxon>Bacteria</taxon>
        <taxon>Bacillati</taxon>
        <taxon>Bacillota</taxon>
        <taxon>Bacilli</taxon>
        <taxon>Bacillales</taxon>
        <taxon>Bacillaceae</taxon>
        <taxon>Lentibacillus</taxon>
    </lineage>
</organism>
<protein>
    <recommendedName>
        <fullName evidence="3">Lipoprotein</fullName>
    </recommendedName>
</protein>
<proteinExistence type="predicted"/>
<evidence type="ECO:0008006" key="3">
    <source>
        <dbReference type="Google" id="ProtNLM"/>
    </source>
</evidence>
<dbReference type="RefSeq" id="WP_343751751.1">
    <property type="nucleotide sequence ID" value="NZ_BAAADM010000030.1"/>
</dbReference>
<dbReference type="EMBL" id="BAAADM010000030">
    <property type="protein sequence ID" value="GAA0436561.1"/>
    <property type="molecule type" value="Genomic_DNA"/>
</dbReference>
<reference evidence="2" key="1">
    <citation type="journal article" date="2019" name="Int. J. Syst. Evol. Microbiol.">
        <title>The Global Catalogue of Microorganisms (GCM) 10K type strain sequencing project: providing services to taxonomists for standard genome sequencing and annotation.</title>
        <authorList>
            <consortium name="The Broad Institute Genomics Platform"/>
            <consortium name="The Broad Institute Genome Sequencing Center for Infectious Disease"/>
            <person name="Wu L."/>
            <person name="Ma J."/>
        </authorList>
    </citation>
    <scope>NUCLEOTIDE SEQUENCE [LARGE SCALE GENOMIC DNA]</scope>
    <source>
        <strain evidence="2">JCM 12149</strain>
    </source>
</reference>
<name>A0ABP3J101_9BACI</name>
<evidence type="ECO:0000313" key="2">
    <source>
        <dbReference type="Proteomes" id="UP001501459"/>
    </source>
</evidence>
<comment type="caution">
    <text evidence="1">The sequence shown here is derived from an EMBL/GenBank/DDBJ whole genome shotgun (WGS) entry which is preliminary data.</text>
</comment>
<dbReference type="PROSITE" id="PS51257">
    <property type="entry name" value="PROKAR_LIPOPROTEIN"/>
    <property type="match status" value="1"/>
</dbReference>
<gene>
    <name evidence="1" type="ORF">GCM10008983_11600</name>
</gene>